<gene>
    <name evidence="5" type="ORF">CD943_15385</name>
    <name evidence="6" type="ORF">EQG53_10830</name>
</gene>
<evidence type="ECO:0000259" key="4">
    <source>
        <dbReference type="PROSITE" id="PS50949"/>
    </source>
</evidence>
<dbReference type="PRINTS" id="PR00035">
    <property type="entry name" value="HTHGNTR"/>
</dbReference>
<evidence type="ECO:0000313" key="6">
    <source>
        <dbReference type="EMBL" id="QAT14817.1"/>
    </source>
</evidence>
<dbReference type="CDD" id="cd07377">
    <property type="entry name" value="WHTH_GntR"/>
    <property type="match status" value="1"/>
</dbReference>
<dbReference type="Proteomes" id="UP000197024">
    <property type="component" value="Chromosome"/>
</dbReference>
<dbReference type="SUPFAM" id="SSF64288">
    <property type="entry name" value="Chorismate lyase-like"/>
    <property type="match status" value="1"/>
</dbReference>
<dbReference type="GO" id="GO:0003677">
    <property type="term" value="F:DNA binding"/>
    <property type="evidence" value="ECO:0007669"/>
    <property type="project" value="UniProtKB-KW"/>
</dbReference>
<dbReference type="InterPro" id="IPR036390">
    <property type="entry name" value="WH_DNA-bd_sf"/>
</dbReference>
<keyword evidence="3" id="KW-0804">Transcription</keyword>
<keyword evidence="1" id="KW-0805">Transcription regulation</keyword>
<feature type="domain" description="HTH gntR-type" evidence="4">
    <location>
        <begin position="23"/>
        <end position="91"/>
    </location>
</feature>
<dbReference type="EMBL" id="CP021995">
    <property type="protein sequence ID" value="ASD28159.1"/>
    <property type="molecule type" value="Genomic_DNA"/>
</dbReference>
<dbReference type="Gene3D" id="1.10.10.10">
    <property type="entry name" value="Winged helix-like DNA-binding domain superfamily/Winged helix DNA-binding domain"/>
    <property type="match status" value="1"/>
</dbReference>
<dbReference type="FunFam" id="1.10.10.10:FF:000079">
    <property type="entry name" value="GntR family transcriptional regulator"/>
    <property type="match status" value="1"/>
</dbReference>
<dbReference type="KEGG" id="bdm:EQG53_10830"/>
<reference evidence="6 8" key="3">
    <citation type="submission" date="2019-01" db="EMBL/GenBank/DDBJ databases">
        <title>Brevundimonas diminuta Genome sequencing and assembly.</title>
        <authorList>
            <person name="Chen H."/>
        </authorList>
    </citation>
    <scope>NUCLEOTIDE SEQUENCE [LARGE SCALE GENOMIC DNA]</scope>
    <source>
        <strain evidence="6">ATCC</strain>
        <strain evidence="8">ATCC(B) 19146</strain>
    </source>
</reference>
<reference evidence="5 7" key="2">
    <citation type="submission" date="2017-06" db="EMBL/GenBank/DDBJ databases">
        <authorList>
            <person name="Kim H.J."/>
            <person name="Triplett B.A."/>
        </authorList>
    </citation>
    <scope>NUCLEOTIDE SEQUENCE [LARGE SCALE GENOMIC DNA]</scope>
    <source>
        <strain evidence="5 7">BZC3</strain>
    </source>
</reference>
<dbReference type="PROSITE" id="PS50949">
    <property type="entry name" value="HTH_GNTR"/>
    <property type="match status" value="1"/>
</dbReference>
<dbReference type="SMART" id="SM00345">
    <property type="entry name" value="HTH_GNTR"/>
    <property type="match status" value="1"/>
</dbReference>
<dbReference type="Gene3D" id="3.40.1410.10">
    <property type="entry name" value="Chorismate lyase-like"/>
    <property type="match status" value="1"/>
</dbReference>
<dbReference type="Pfam" id="PF07702">
    <property type="entry name" value="UTRA"/>
    <property type="match status" value="1"/>
</dbReference>
<proteinExistence type="predicted"/>
<evidence type="ECO:0000256" key="2">
    <source>
        <dbReference type="ARBA" id="ARBA00023125"/>
    </source>
</evidence>
<evidence type="ECO:0000256" key="1">
    <source>
        <dbReference type="ARBA" id="ARBA00023015"/>
    </source>
</evidence>
<dbReference type="AlphaFoldDB" id="A0A1Z3M161"/>
<evidence type="ECO:0000313" key="7">
    <source>
        <dbReference type="Proteomes" id="UP000197024"/>
    </source>
</evidence>
<sequence>MLVVLLCLDNIACKRHFRFMDQEPLHRRIAGDIERRIASGEWRPGFRIPTEAELTAEYGCARMTVSRAMSDLAARGLVVRRRRAGTVVAHPPLHSSALVSIPDIQGEIESRGLAYSHRLLGRIVRPASGEEDGLGERVIELQTLHLADGLPFVFERRLISLSAAPEAEAADFTTQPPGGWLLAHMPWTEAEHRISAVGADRETAAGLGLADGAPCLRLERRTWRDGQGVTWASQIFPGAAYDLVARFSPTKG</sequence>
<dbReference type="InterPro" id="IPR011663">
    <property type="entry name" value="UTRA"/>
</dbReference>
<dbReference type="EMBL" id="CP035093">
    <property type="protein sequence ID" value="QAT14817.1"/>
    <property type="molecule type" value="Genomic_DNA"/>
</dbReference>
<dbReference type="GO" id="GO:0003700">
    <property type="term" value="F:DNA-binding transcription factor activity"/>
    <property type="evidence" value="ECO:0007669"/>
    <property type="project" value="InterPro"/>
</dbReference>
<evidence type="ECO:0000256" key="3">
    <source>
        <dbReference type="ARBA" id="ARBA00023163"/>
    </source>
</evidence>
<dbReference type="PANTHER" id="PTHR44846">
    <property type="entry name" value="MANNOSYL-D-GLYCERATE TRANSPORT/METABOLISM SYSTEM REPRESSOR MNGR-RELATED"/>
    <property type="match status" value="1"/>
</dbReference>
<dbReference type="SMART" id="SM00866">
    <property type="entry name" value="UTRA"/>
    <property type="match status" value="1"/>
</dbReference>
<dbReference type="InterPro" id="IPR000524">
    <property type="entry name" value="Tscrpt_reg_HTH_GntR"/>
</dbReference>
<dbReference type="PANTHER" id="PTHR44846:SF16">
    <property type="entry name" value="TRANSCRIPTIONAL REGULATOR PHNF-RELATED"/>
    <property type="match status" value="1"/>
</dbReference>
<dbReference type="STRING" id="293.GCA_000988015_00668"/>
<name>A0A1Z3M161_BREDI</name>
<dbReference type="SUPFAM" id="SSF46785">
    <property type="entry name" value="Winged helix' DNA-binding domain"/>
    <property type="match status" value="1"/>
</dbReference>
<keyword evidence="2" id="KW-0238">DNA-binding</keyword>
<reference evidence="5 7" key="1">
    <citation type="submission" date="2017-06" db="EMBL/GenBank/DDBJ databases">
        <title>Biodegradation of gentamicin by bacterial consortia AMQD4 in synthetic medium and raw gentamicin sewage.</title>
        <authorList>
            <person name="Chang H."/>
            <person name="Feng Y."/>
            <person name="Li Z."/>
            <person name="Xue J."/>
            <person name="Cheng D."/>
        </authorList>
    </citation>
    <scope>NUCLEOTIDE SEQUENCE [LARGE SCALE GENOMIC DNA]</scope>
    <source>
        <strain evidence="5 7">BZC3</strain>
    </source>
</reference>
<dbReference type="Pfam" id="PF00392">
    <property type="entry name" value="GntR"/>
    <property type="match status" value="1"/>
</dbReference>
<evidence type="ECO:0000313" key="5">
    <source>
        <dbReference type="EMBL" id="ASD28159.1"/>
    </source>
</evidence>
<organism evidence="5 7">
    <name type="scientific">Brevundimonas diminuta</name>
    <name type="common">Pseudomonas diminuta</name>
    <dbReference type="NCBI Taxonomy" id="293"/>
    <lineage>
        <taxon>Bacteria</taxon>
        <taxon>Pseudomonadati</taxon>
        <taxon>Pseudomonadota</taxon>
        <taxon>Alphaproteobacteria</taxon>
        <taxon>Caulobacterales</taxon>
        <taxon>Caulobacteraceae</taxon>
        <taxon>Brevundimonas</taxon>
    </lineage>
</organism>
<dbReference type="InterPro" id="IPR036388">
    <property type="entry name" value="WH-like_DNA-bd_sf"/>
</dbReference>
<dbReference type="InterPro" id="IPR050679">
    <property type="entry name" value="Bact_HTH_transcr_reg"/>
</dbReference>
<accession>A0A1Z3M161</accession>
<evidence type="ECO:0000313" key="8">
    <source>
        <dbReference type="Proteomes" id="UP000287388"/>
    </source>
</evidence>
<dbReference type="InterPro" id="IPR028978">
    <property type="entry name" value="Chorismate_lyase_/UTRA_dom_sf"/>
</dbReference>
<protein>
    <submittedName>
        <fullName evidence="5">Histidine utilization repressor</fullName>
    </submittedName>
    <submittedName>
        <fullName evidence="6">UTRA domain-containing protein</fullName>
    </submittedName>
</protein>
<dbReference type="Proteomes" id="UP000287388">
    <property type="component" value="Chromosome"/>
</dbReference>